<dbReference type="InterPro" id="IPR011049">
    <property type="entry name" value="Serralysin-like_metalloprot_C"/>
</dbReference>
<dbReference type="InterPro" id="IPR024079">
    <property type="entry name" value="MetalloPept_cat_dom_sf"/>
</dbReference>
<comment type="subcellular location">
    <subcellularLocation>
        <location evidence="2">Secreted</location>
    </subcellularLocation>
</comment>
<gene>
    <name evidence="6" type="ORF">NBRC116598_10040</name>
</gene>
<keyword evidence="4" id="KW-0677">Repeat</keyword>
<dbReference type="Pfam" id="PF08548">
    <property type="entry name" value="Peptidase_M10_C"/>
    <property type="match status" value="1"/>
</dbReference>
<organism evidence="6 7">
    <name type="scientific">Pseudophaeobacter arcticus</name>
    <dbReference type="NCBI Taxonomy" id="385492"/>
    <lineage>
        <taxon>Bacteria</taxon>
        <taxon>Pseudomonadati</taxon>
        <taxon>Pseudomonadota</taxon>
        <taxon>Alphaproteobacteria</taxon>
        <taxon>Rhodobacterales</taxon>
        <taxon>Paracoccaceae</taxon>
        <taxon>Pseudophaeobacter</taxon>
    </lineage>
</organism>
<dbReference type="InterPro" id="IPR018511">
    <property type="entry name" value="Hemolysin-typ_Ca-bd_CS"/>
</dbReference>
<comment type="caution">
    <text evidence="6">The sequence shown here is derived from an EMBL/GenBank/DDBJ whole genome shotgun (WGS) entry which is preliminary data.</text>
</comment>
<dbReference type="CDD" id="cd04277">
    <property type="entry name" value="ZnMc_serralysin_like"/>
    <property type="match status" value="1"/>
</dbReference>
<dbReference type="PRINTS" id="PR00313">
    <property type="entry name" value="CABNDNGRPT"/>
</dbReference>
<accession>A0ABQ0AI55</accession>
<evidence type="ECO:0000313" key="6">
    <source>
        <dbReference type="EMBL" id="GAA6195560.1"/>
    </source>
</evidence>
<dbReference type="EMBL" id="BAABWU010000002">
    <property type="protein sequence ID" value="GAA6195560.1"/>
    <property type="molecule type" value="Genomic_DNA"/>
</dbReference>
<comment type="cofactor">
    <cofactor evidence="1">
        <name>Ca(2+)</name>
        <dbReference type="ChEBI" id="CHEBI:29108"/>
    </cofactor>
</comment>
<dbReference type="Pfam" id="PF00353">
    <property type="entry name" value="HemolysinCabind"/>
    <property type="match status" value="2"/>
</dbReference>
<dbReference type="InterPro" id="IPR050557">
    <property type="entry name" value="RTX_toxin/Mannuronan_C5-epim"/>
</dbReference>
<dbReference type="InterPro" id="IPR001343">
    <property type="entry name" value="Hemolysn_Ca-bd"/>
</dbReference>
<dbReference type="PANTHER" id="PTHR38340">
    <property type="entry name" value="S-LAYER PROTEIN"/>
    <property type="match status" value="1"/>
</dbReference>
<dbReference type="SUPFAM" id="SSF55486">
    <property type="entry name" value="Metalloproteases ('zincins'), catalytic domain"/>
    <property type="match status" value="1"/>
</dbReference>
<protein>
    <recommendedName>
        <fullName evidence="5">Peptidase M10 serralysin C-terminal domain-containing protein</fullName>
    </recommendedName>
</protein>
<evidence type="ECO:0000256" key="1">
    <source>
        <dbReference type="ARBA" id="ARBA00001913"/>
    </source>
</evidence>
<evidence type="ECO:0000256" key="2">
    <source>
        <dbReference type="ARBA" id="ARBA00004613"/>
    </source>
</evidence>
<keyword evidence="7" id="KW-1185">Reference proteome</keyword>
<evidence type="ECO:0000259" key="5">
    <source>
        <dbReference type="Pfam" id="PF08548"/>
    </source>
</evidence>
<sequence length="428" mass="46241">MQYERFHISNPLNTTGSAPIKITYQYAGGSEPGDLPTQADYDGWRRMKDAEKASFEAALEHIESYLNVDFVQTKRTSDPDLNVAAVSLPGATIGSGGYSIRYQDKNITQWDGFVAYDATLNLTSERYTDLLLHELGHAMGLRHTFEADTPLPTQYESNLFSLMSYRANPFNGAHSDALMLFDVLALQNIWGAAVNNEENSRYTGCRTNTVDSIWDSGGIDALDATGRTHPVTLDLRQGAFSSFDTDHDMIITFSTEIENAYGAKGNDRVIGNGLDNLLRGHGGRDLLAGKGGDDRMKGGAGGDTLWGDQGDDVMLGGRGGDRMRGGSGDDFLSGNRGQDRLDGQAGDDFLIGGRGKDVFIFKNNGGSDTVGDFKPGKDLLNIIGHGTSADLLDQARDTDEGLLFEFGAGDSLLLQDVTLDSLGDDFLV</sequence>
<proteinExistence type="predicted"/>
<reference evidence="6 7" key="1">
    <citation type="submission" date="2024-04" db="EMBL/GenBank/DDBJ databases">
        <title>Draft genome sequence of Pseudophaeobacter arcticus NBRC 116598.</title>
        <authorList>
            <person name="Miyakawa T."/>
            <person name="Kusuya Y."/>
            <person name="Miura T."/>
        </authorList>
    </citation>
    <scope>NUCLEOTIDE SEQUENCE [LARGE SCALE GENOMIC DNA]</scope>
    <source>
        <strain evidence="6 7">SU-CL00105</strain>
    </source>
</reference>
<dbReference type="Gene3D" id="3.40.390.10">
    <property type="entry name" value="Collagenase (Catalytic Domain)"/>
    <property type="match status" value="1"/>
</dbReference>
<name>A0ABQ0AI55_9RHOB</name>
<dbReference type="Gene3D" id="2.150.10.10">
    <property type="entry name" value="Serralysin-like metalloprotease, C-terminal"/>
    <property type="match status" value="2"/>
</dbReference>
<keyword evidence="3" id="KW-0964">Secreted</keyword>
<dbReference type="InterPro" id="IPR013858">
    <property type="entry name" value="Peptidase_M10B_C"/>
</dbReference>
<dbReference type="SUPFAM" id="SSF51120">
    <property type="entry name" value="beta-Roll"/>
    <property type="match status" value="2"/>
</dbReference>
<dbReference type="PANTHER" id="PTHR38340:SF1">
    <property type="entry name" value="S-LAYER PROTEIN"/>
    <property type="match status" value="1"/>
</dbReference>
<feature type="domain" description="Peptidase M10 serralysin C-terminal" evidence="5">
    <location>
        <begin position="207"/>
        <end position="382"/>
    </location>
</feature>
<dbReference type="Proteomes" id="UP001441944">
    <property type="component" value="Unassembled WGS sequence"/>
</dbReference>
<evidence type="ECO:0000256" key="3">
    <source>
        <dbReference type="ARBA" id="ARBA00022525"/>
    </source>
</evidence>
<dbReference type="PROSITE" id="PS00330">
    <property type="entry name" value="HEMOLYSIN_CALCIUM"/>
    <property type="match status" value="1"/>
</dbReference>
<evidence type="ECO:0000256" key="4">
    <source>
        <dbReference type="ARBA" id="ARBA00022737"/>
    </source>
</evidence>
<evidence type="ECO:0000313" key="7">
    <source>
        <dbReference type="Proteomes" id="UP001441944"/>
    </source>
</evidence>
<dbReference type="InterPro" id="IPR034033">
    <property type="entry name" value="Serralysin-like"/>
</dbReference>